<dbReference type="EMBL" id="JAMWMK010000012">
    <property type="protein sequence ID" value="MDC4248101.1"/>
    <property type="molecule type" value="Genomic_DNA"/>
</dbReference>
<protein>
    <submittedName>
        <fullName evidence="1">Type III secretion system protein PrgR</fullName>
    </submittedName>
</protein>
<accession>A0A9X4B491</accession>
<proteinExistence type="predicted"/>
<comment type="caution">
    <text evidence="1">The sequence shown here is derived from an EMBL/GenBank/DDBJ whole genome shotgun (WGS) entry which is preliminary data.</text>
</comment>
<organism evidence="1 2">
    <name type="scientific">Enterococcus faecium</name>
    <name type="common">Streptococcus faecium</name>
    <dbReference type="NCBI Taxonomy" id="1352"/>
    <lineage>
        <taxon>Bacteria</taxon>
        <taxon>Bacillati</taxon>
        <taxon>Bacillota</taxon>
        <taxon>Bacilli</taxon>
        <taxon>Lactobacillales</taxon>
        <taxon>Enterococcaceae</taxon>
        <taxon>Enterococcus</taxon>
    </lineage>
</organism>
<dbReference type="Proteomes" id="UP001141166">
    <property type="component" value="Unassembled WGS sequence"/>
</dbReference>
<evidence type="ECO:0000313" key="1">
    <source>
        <dbReference type="EMBL" id="MDC4248101.1"/>
    </source>
</evidence>
<gene>
    <name evidence="1" type="ORF">M3X98_08530</name>
</gene>
<dbReference type="AlphaFoldDB" id="A0A9X4B491"/>
<evidence type="ECO:0000313" key="2">
    <source>
        <dbReference type="Proteomes" id="UP001141166"/>
    </source>
</evidence>
<dbReference type="RefSeq" id="WP_272471422.1">
    <property type="nucleotide sequence ID" value="NZ_JAMWMK010000012.1"/>
</dbReference>
<name>A0A9X4B491_ENTFC</name>
<sequence>MELTSGHLGLLCCEVTLFNRQRWKIHDQLAQRIIIDSSGKQIVLYTKSLMSYLARDLFFSQIKQLWFDGKLIAYRGCATQALLLSNNQYAKLVKRQRLLKDARISYENYLKKQKKAKNKKKITKSG</sequence>
<reference evidence="1" key="1">
    <citation type="submission" date="2022-05" db="EMBL/GenBank/DDBJ databases">
        <title>Draft genome sequences of Clostridium perfringens strains isolated from Peru.</title>
        <authorList>
            <person name="Hurtado R."/>
            <person name="Lima L."/>
            <person name="Sousa T."/>
            <person name="Jaiswal A.K."/>
            <person name="Tiwari S."/>
            <person name="Maturrano L."/>
            <person name="Brenig B."/>
            <person name="Azevedo V."/>
        </authorList>
    </citation>
    <scope>NUCLEOTIDE SEQUENCE</scope>
    <source>
        <strain evidence="1">CP4</strain>
    </source>
</reference>